<reference evidence="1" key="1">
    <citation type="submission" date="2018-02" db="EMBL/GenBank/DDBJ databases">
        <title>Rhizophora mucronata_Transcriptome.</title>
        <authorList>
            <person name="Meera S.P."/>
            <person name="Sreeshan A."/>
            <person name="Augustine A."/>
        </authorList>
    </citation>
    <scope>NUCLEOTIDE SEQUENCE</scope>
    <source>
        <tissue evidence="1">Leaf</tissue>
    </source>
</reference>
<accession>A0A2P2M0E3</accession>
<name>A0A2P2M0E3_RHIMU</name>
<sequence length="63" mass="7001">MTQDLLTGVGIYCLVLWLTQRSATQLSLTFICVAMLESRVQVVQLIITCSGMRTNLLLMGCSY</sequence>
<evidence type="ECO:0000313" key="1">
    <source>
        <dbReference type="EMBL" id="MBX23695.1"/>
    </source>
</evidence>
<dbReference type="EMBL" id="GGEC01043211">
    <property type="protein sequence ID" value="MBX23695.1"/>
    <property type="molecule type" value="Transcribed_RNA"/>
</dbReference>
<proteinExistence type="predicted"/>
<organism evidence="1">
    <name type="scientific">Rhizophora mucronata</name>
    <name type="common">Asiatic mangrove</name>
    <dbReference type="NCBI Taxonomy" id="61149"/>
    <lineage>
        <taxon>Eukaryota</taxon>
        <taxon>Viridiplantae</taxon>
        <taxon>Streptophyta</taxon>
        <taxon>Embryophyta</taxon>
        <taxon>Tracheophyta</taxon>
        <taxon>Spermatophyta</taxon>
        <taxon>Magnoliopsida</taxon>
        <taxon>eudicotyledons</taxon>
        <taxon>Gunneridae</taxon>
        <taxon>Pentapetalae</taxon>
        <taxon>rosids</taxon>
        <taxon>fabids</taxon>
        <taxon>Malpighiales</taxon>
        <taxon>Rhizophoraceae</taxon>
        <taxon>Rhizophora</taxon>
    </lineage>
</organism>
<dbReference type="AlphaFoldDB" id="A0A2P2M0E3"/>
<protein>
    <submittedName>
        <fullName evidence="1">Putative Argonaute protein</fullName>
    </submittedName>
</protein>